<dbReference type="GO" id="GO:0006508">
    <property type="term" value="P:proteolysis"/>
    <property type="evidence" value="ECO:0007669"/>
    <property type="project" value="InterPro"/>
</dbReference>
<accession>A0A1F6D4Q8</accession>
<dbReference type="Proteomes" id="UP000178606">
    <property type="component" value="Unassembled WGS sequence"/>
</dbReference>
<dbReference type="InterPro" id="IPR007484">
    <property type="entry name" value="Peptidase_M28"/>
</dbReference>
<proteinExistence type="predicted"/>
<feature type="domain" description="Peptidase M28" evidence="1">
    <location>
        <begin position="82"/>
        <end position="241"/>
    </location>
</feature>
<gene>
    <name evidence="2" type="ORF">A3F84_28335</name>
</gene>
<evidence type="ECO:0000313" key="2">
    <source>
        <dbReference type="EMBL" id="OGG56419.1"/>
    </source>
</evidence>
<dbReference type="EMBL" id="MFKF01000032">
    <property type="protein sequence ID" value="OGG56419.1"/>
    <property type="molecule type" value="Genomic_DNA"/>
</dbReference>
<protein>
    <recommendedName>
        <fullName evidence="1">Peptidase M28 domain-containing protein</fullName>
    </recommendedName>
</protein>
<comment type="caution">
    <text evidence="2">The sequence shown here is derived from an EMBL/GenBank/DDBJ whole genome shotgun (WGS) entry which is preliminary data.</text>
</comment>
<dbReference type="PANTHER" id="PTHR12147">
    <property type="entry name" value="METALLOPEPTIDASE M28 FAMILY MEMBER"/>
    <property type="match status" value="1"/>
</dbReference>
<sequence length="287" mass="32652">MNFWGLGTEREFSRWAIIDDDVECRAVYLIGNFGDHLVLPYPMEDVAYICMEQRDLQKLSDEEARIRLTTRTELSFGARSANVIATKVGRTANEIVVCAHHDTVYDDQNGLHDNGGACAVLLLLAEHLSAIETNHTIRFLSTGGEEFNLIGARAYLNRRERERSLGRVRACINLDCITQPPRVVHVRCIEDFDAIVKETLDAHRGRQYPYEVDWDIDRDLGCLDARAFEEKGISAFYYSPSDPQRVDEDNESIAVNLRTNALFVRDLILRTDRVFASRCGIPGRRQA</sequence>
<name>A0A1F6D4Q8_HANXR</name>
<dbReference type="PANTHER" id="PTHR12147:SF26">
    <property type="entry name" value="PEPTIDASE M28 DOMAIN-CONTAINING PROTEIN"/>
    <property type="match status" value="1"/>
</dbReference>
<dbReference type="GO" id="GO:0008235">
    <property type="term" value="F:metalloexopeptidase activity"/>
    <property type="evidence" value="ECO:0007669"/>
    <property type="project" value="InterPro"/>
</dbReference>
<dbReference type="AlphaFoldDB" id="A0A1F6D4Q8"/>
<dbReference type="Pfam" id="PF04389">
    <property type="entry name" value="Peptidase_M28"/>
    <property type="match status" value="1"/>
</dbReference>
<dbReference type="Gene3D" id="3.40.630.10">
    <property type="entry name" value="Zn peptidases"/>
    <property type="match status" value="1"/>
</dbReference>
<evidence type="ECO:0000313" key="3">
    <source>
        <dbReference type="Proteomes" id="UP000178606"/>
    </source>
</evidence>
<dbReference type="InterPro" id="IPR045175">
    <property type="entry name" value="M28_fam"/>
</dbReference>
<organism evidence="2 3">
    <name type="scientific">Handelsmanbacteria sp. (strain RIFCSPLOWO2_12_FULL_64_10)</name>
    <dbReference type="NCBI Taxonomy" id="1817868"/>
    <lineage>
        <taxon>Bacteria</taxon>
        <taxon>Candidatus Handelsmaniibacteriota</taxon>
    </lineage>
</organism>
<reference evidence="2 3" key="1">
    <citation type="journal article" date="2016" name="Nat. Commun.">
        <title>Thousands of microbial genomes shed light on interconnected biogeochemical processes in an aquifer system.</title>
        <authorList>
            <person name="Anantharaman K."/>
            <person name="Brown C.T."/>
            <person name="Hug L.A."/>
            <person name="Sharon I."/>
            <person name="Castelle C.J."/>
            <person name="Probst A.J."/>
            <person name="Thomas B.C."/>
            <person name="Singh A."/>
            <person name="Wilkins M.J."/>
            <person name="Karaoz U."/>
            <person name="Brodie E.L."/>
            <person name="Williams K.H."/>
            <person name="Hubbard S.S."/>
            <person name="Banfield J.F."/>
        </authorList>
    </citation>
    <scope>NUCLEOTIDE SEQUENCE [LARGE SCALE GENOMIC DNA]</scope>
    <source>
        <strain evidence="3">RIFCSPLOWO2_12_FULL_64_10</strain>
    </source>
</reference>
<dbReference type="SUPFAM" id="SSF53187">
    <property type="entry name" value="Zn-dependent exopeptidases"/>
    <property type="match status" value="1"/>
</dbReference>
<evidence type="ECO:0000259" key="1">
    <source>
        <dbReference type="Pfam" id="PF04389"/>
    </source>
</evidence>